<name>A0A9P4WE12_CURKU</name>
<dbReference type="SUPFAM" id="SSF53067">
    <property type="entry name" value="Actin-like ATPase domain"/>
    <property type="match status" value="1"/>
</dbReference>
<dbReference type="EMBL" id="SWKU01000003">
    <property type="protein sequence ID" value="KAF3008799.1"/>
    <property type="molecule type" value="Genomic_DNA"/>
</dbReference>
<dbReference type="OrthoDB" id="419537at2759"/>
<evidence type="ECO:0000313" key="3">
    <source>
        <dbReference type="Proteomes" id="UP000801428"/>
    </source>
</evidence>
<proteinExistence type="predicted"/>
<dbReference type="InterPro" id="IPR043129">
    <property type="entry name" value="ATPase_NBD"/>
</dbReference>
<evidence type="ECO:0000259" key="1">
    <source>
        <dbReference type="Pfam" id="PF00349"/>
    </source>
</evidence>
<evidence type="ECO:0000313" key="2">
    <source>
        <dbReference type="EMBL" id="KAF3008799.1"/>
    </source>
</evidence>
<dbReference type="Pfam" id="PF00349">
    <property type="entry name" value="Hexokinase_1"/>
    <property type="match status" value="1"/>
</dbReference>
<sequence length="71" mass="7949">MALAEQAKRVAAEFDFTDDGLNKAVKEFIREMDEGLQQDGTELSQIPTYVTAVPNGTEKARDHLRSMYGEN</sequence>
<dbReference type="GO" id="GO:0016773">
    <property type="term" value="F:phosphotransferase activity, alcohol group as acceptor"/>
    <property type="evidence" value="ECO:0007669"/>
    <property type="project" value="InterPro"/>
</dbReference>
<protein>
    <submittedName>
        <fullName evidence="2">Glucokinase</fullName>
    </submittedName>
</protein>
<dbReference type="Proteomes" id="UP000801428">
    <property type="component" value="Unassembled WGS sequence"/>
</dbReference>
<dbReference type="InterPro" id="IPR022672">
    <property type="entry name" value="Hexokinase_N"/>
</dbReference>
<dbReference type="Gene3D" id="1.10.287.1250">
    <property type="match status" value="1"/>
</dbReference>
<keyword evidence="3" id="KW-1185">Reference proteome</keyword>
<dbReference type="GO" id="GO:0005975">
    <property type="term" value="P:carbohydrate metabolic process"/>
    <property type="evidence" value="ECO:0007669"/>
    <property type="project" value="InterPro"/>
</dbReference>
<feature type="domain" description="Hexokinase N-terminal" evidence="1">
    <location>
        <begin position="7"/>
        <end position="60"/>
    </location>
</feature>
<reference evidence="2" key="1">
    <citation type="submission" date="2019-04" db="EMBL/GenBank/DDBJ databases">
        <title>Sequencing of skin fungus with MAO and IRED activity.</title>
        <authorList>
            <person name="Marsaioli A.J."/>
            <person name="Bonatto J.M.C."/>
            <person name="Reis Junior O."/>
        </authorList>
    </citation>
    <scope>NUCLEOTIDE SEQUENCE</scope>
    <source>
        <strain evidence="2">30M1</strain>
    </source>
</reference>
<comment type="caution">
    <text evidence="2">The sequence shown here is derived from an EMBL/GenBank/DDBJ whole genome shotgun (WGS) entry which is preliminary data.</text>
</comment>
<gene>
    <name evidence="2" type="primary">GLK1_1</name>
    <name evidence="2" type="ORF">E8E13_010530</name>
</gene>
<accession>A0A9P4WE12</accession>
<dbReference type="GO" id="GO:0005524">
    <property type="term" value="F:ATP binding"/>
    <property type="evidence" value="ECO:0007669"/>
    <property type="project" value="InterPro"/>
</dbReference>
<organism evidence="2 3">
    <name type="scientific">Curvularia kusanoi</name>
    <name type="common">Cochliobolus kusanoi</name>
    <dbReference type="NCBI Taxonomy" id="90978"/>
    <lineage>
        <taxon>Eukaryota</taxon>
        <taxon>Fungi</taxon>
        <taxon>Dikarya</taxon>
        <taxon>Ascomycota</taxon>
        <taxon>Pezizomycotina</taxon>
        <taxon>Dothideomycetes</taxon>
        <taxon>Pleosporomycetidae</taxon>
        <taxon>Pleosporales</taxon>
        <taxon>Pleosporineae</taxon>
        <taxon>Pleosporaceae</taxon>
        <taxon>Curvularia</taxon>
    </lineage>
</organism>
<dbReference type="AlphaFoldDB" id="A0A9P4WE12"/>